<feature type="signal peptide" evidence="1">
    <location>
        <begin position="1"/>
        <end position="21"/>
    </location>
</feature>
<evidence type="ECO:0000256" key="1">
    <source>
        <dbReference type="SAM" id="SignalP"/>
    </source>
</evidence>
<feature type="chain" id="PRO_5001962888" description="Lipoprotein" evidence="1">
    <location>
        <begin position="22"/>
        <end position="133"/>
    </location>
</feature>
<gene>
    <name evidence="2" type="ORF">rosmuc_01763</name>
</gene>
<dbReference type="PATRIC" id="fig|1288298.3.peg.1776"/>
<proteinExistence type="predicted"/>
<dbReference type="OrthoDB" id="7778594at2"/>
<dbReference type="AlphaFoldDB" id="A0A0A0HN27"/>
<dbReference type="Proteomes" id="UP000030021">
    <property type="component" value="Unassembled WGS sequence"/>
</dbReference>
<evidence type="ECO:0000313" key="3">
    <source>
        <dbReference type="Proteomes" id="UP000030021"/>
    </source>
</evidence>
<evidence type="ECO:0008006" key="4">
    <source>
        <dbReference type="Google" id="ProtNLM"/>
    </source>
</evidence>
<dbReference type="HOGENOM" id="CLU_1905164_0_0_5"/>
<protein>
    <recommendedName>
        <fullName evidence="4">Lipoprotein</fullName>
    </recommendedName>
</protein>
<comment type="caution">
    <text evidence="2">The sequence shown here is derived from an EMBL/GenBank/DDBJ whole genome shotgun (WGS) entry which is preliminary data.</text>
</comment>
<sequence>MKLFSIARTSAVLAAFSILSACGGTSGASISSSNPSFFSSRVSEGTMLGAFNPAGFSAKDVRKLVSETCTGALGGFNTQPREDGLTAFSATCASWRSGARAVEFERAGGSTVIIEITGSKLGNILYDRIETNV</sequence>
<name>A0A0A0HN27_9RHOB</name>
<reference evidence="2 3" key="1">
    <citation type="submission" date="2013-01" db="EMBL/GenBank/DDBJ databases">
        <authorList>
            <person name="Fiebig A."/>
            <person name="Goeker M."/>
            <person name="Klenk H.-P.P."/>
        </authorList>
    </citation>
    <scope>NUCLEOTIDE SEQUENCE [LARGE SCALE GENOMIC DNA]</scope>
    <source>
        <strain evidence="2 3">DSM 17069</strain>
    </source>
</reference>
<keyword evidence="1" id="KW-0732">Signal</keyword>
<organism evidence="2 3">
    <name type="scientific">Roseovarius mucosus DSM 17069</name>
    <dbReference type="NCBI Taxonomy" id="1288298"/>
    <lineage>
        <taxon>Bacteria</taxon>
        <taxon>Pseudomonadati</taxon>
        <taxon>Pseudomonadota</taxon>
        <taxon>Alphaproteobacteria</taxon>
        <taxon>Rhodobacterales</taxon>
        <taxon>Roseobacteraceae</taxon>
        <taxon>Roseovarius</taxon>
    </lineage>
</organism>
<dbReference type="EMBL" id="AONH01000010">
    <property type="protein sequence ID" value="KGM88069.1"/>
    <property type="molecule type" value="Genomic_DNA"/>
</dbReference>
<evidence type="ECO:0000313" key="2">
    <source>
        <dbReference type="EMBL" id="KGM88069.1"/>
    </source>
</evidence>
<accession>A0A0A0HN27</accession>
<dbReference type="PROSITE" id="PS51257">
    <property type="entry name" value="PROKAR_LIPOPROTEIN"/>
    <property type="match status" value="1"/>
</dbReference>
<dbReference type="eggNOG" id="ENOG5033B8V">
    <property type="taxonomic scope" value="Bacteria"/>
</dbReference>
<dbReference type="RefSeq" id="WP_146005682.1">
    <property type="nucleotide sequence ID" value="NZ_KN293979.1"/>
</dbReference>